<proteinExistence type="predicted"/>
<keyword evidence="2" id="KW-0812">Transmembrane</keyword>
<name>A0A9P6MQ89_9FUNG</name>
<evidence type="ECO:0000256" key="1">
    <source>
        <dbReference type="SAM" id="MobiDB-lite"/>
    </source>
</evidence>
<comment type="caution">
    <text evidence="3">The sequence shown here is derived from an EMBL/GenBank/DDBJ whole genome shotgun (WGS) entry which is preliminary data.</text>
</comment>
<protein>
    <recommendedName>
        <fullName evidence="5">Phosphatidic acid phosphatase type 2/haloperoxidase domain-containing protein</fullName>
    </recommendedName>
</protein>
<dbReference type="AlphaFoldDB" id="A0A9P6MQ89"/>
<feature type="transmembrane region" description="Helical" evidence="2">
    <location>
        <begin position="7"/>
        <end position="29"/>
    </location>
</feature>
<organism evidence="3 4">
    <name type="scientific">Entomortierella chlamydospora</name>
    <dbReference type="NCBI Taxonomy" id="101097"/>
    <lineage>
        <taxon>Eukaryota</taxon>
        <taxon>Fungi</taxon>
        <taxon>Fungi incertae sedis</taxon>
        <taxon>Mucoromycota</taxon>
        <taxon>Mortierellomycotina</taxon>
        <taxon>Mortierellomycetes</taxon>
        <taxon>Mortierellales</taxon>
        <taxon>Mortierellaceae</taxon>
        <taxon>Entomortierella</taxon>
    </lineage>
</organism>
<dbReference type="EMBL" id="JAAAID010001605">
    <property type="protein sequence ID" value="KAG0009385.1"/>
    <property type="molecule type" value="Genomic_DNA"/>
</dbReference>
<sequence length="391" mass="41555">MYLGHHYVVDLVGGGCYAIIAFWIGSSFLPSVTPYSDMLMGSIEKQTFVQSFNHYYPIGARRNEEDWGLELNDRDMKARESSSDSTVVEVEEGVGGMGCDESSFQSWNGWQGYESWAMIILSARSGYSIPQHVPITSTRFMDKGLFQELSDNVQQEQQEQEQQQQQQEEEHVNLDYEAKYISPQLSPGLVASVAEEVISASTCNVAIPAGTGEADDGIKRLTRSVHLSFSPSSSVSGSSLPNSPMKANFLEPDVAVPTVVPGLLMTISSSLSSSSPSATTTLSSPSSSSPSYSPISSPSPPSPLSSVSFLSSISSLSLPNLTGAGAGAGTTEQGRESNPGLFLTGSSSETSSSSLFISTTTAVMTSIAMTTTATTTNSGVNISANKRFKDD</sequence>
<feature type="region of interest" description="Disordered" evidence="1">
    <location>
        <begin position="269"/>
        <end position="300"/>
    </location>
</feature>
<dbReference type="Proteomes" id="UP000703661">
    <property type="component" value="Unassembled WGS sequence"/>
</dbReference>
<keyword evidence="2" id="KW-1133">Transmembrane helix</keyword>
<feature type="region of interest" description="Disordered" evidence="1">
    <location>
        <begin position="324"/>
        <end position="352"/>
    </location>
</feature>
<evidence type="ECO:0000313" key="4">
    <source>
        <dbReference type="Proteomes" id="UP000703661"/>
    </source>
</evidence>
<evidence type="ECO:0000256" key="2">
    <source>
        <dbReference type="SAM" id="Phobius"/>
    </source>
</evidence>
<feature type="compositionally biased region" description="Low complexity" evidence="1">
    <location>
        <begin position="269"/>
        <end position="296"/>
    </location>
</feature>
<keyword evidence="2" id="KW-0472">Membrane</keyword>
<keyword evidence="4" id="KW-1185">Reference proteome</keyword>
<gene>
    <name evidence="3" type="ORF">BGZ80_002453</name>
</gene>
<accession>A0A9P6MQ89</accession>
<evidence type="ECO:0000313" key="3">
    <source>
        <dbReference type="EMBL" id="KAG0009385.1"/>
    </source>
</evidence>
<reference evidence="3" key="1">
    <citation type="journal article" date="2020" name="Fungal Divers.">
        <title>Resolving the Mortierellaceae phylogeny through synthesis of multi-gene phylogenetics and phylogenomics.</title>
        <authorList>
            <person name="Vandepol N."/>
            <person name="Liber J."/>
            <person name="Desiro A."/>
            <person name="Na H."/>
            <person name="Kennedy M."/>
            <person name="Barry K."/>
            <person name="Grigoriev I.V."/>
            <person name="Miller A.N."/>
            <person name="O'Donnell K."/>
            <person name="Stajich J.E."/>
            <person name="Bonito G."/>
        </authorList>
    </citation>
    <scope>NUCLEOTIDE SEQUENCE</scope>
    <source>
        <strain evidence="3">NRRL 2769</strain>
    </source>
</reference>
<evidence type="ECO:0008006" key="5">
    <source>
        <dbReference type="Google" id="ProtNLM"/>
    </source>
</evidence>